<dbReference type="InterPro" id="IPR050678">
    <property type="entry name" value="DNA_Partitioning_ATPase"/>
</dbReference>
<name>A0A2D0DTJ4_ECOLX</name>
<dbReference type="PANTHER" id="PTHR13696">
    <property type="entry name" value="P-LOOP CONTAINING NUCLEOSIDE TRIPHOSPHATE HYDROLASE"/>
    <property type="match status" value="1"/>
</dbReference>
<comment type="caution">
    <text evidence="2">The sequence shown here is derived from an EMBL/GenBank/DDBJ whole genome shotgun (WGS) entry which is preliminary data.</text>
</comment>
<dbReference type="Pfam" id="PF13614">
    <property type="entry name" value="AAA_31"/>
    <property type="match status" value="1"/>
</dbReference>
<dbReference type="CDD" id="cd02042">
    <property type="entry name" value="ParAB_family"/>
    <property type="match status" value="1"/>
</dbReference>
<dbReference type="SUPFAM" id="SSF52540">
    <property type="entry name" value="P-loop containing nucleoside triphosphate hydrolases"/>
    <property type="match status" value="1"/>
</dbReference>
<evidence type="ECO:0000313" key="3">
    <source>
        <dbReference type="Proteomes" id="UP000447081"/>
    </source>
</evidence>
<dbReference type="InterPro" id="IPR025669">
    <property type="entry name" value="AAA_dom"/>
</dbReference>
<accession>A0A2D0DTJ4</accession>
<dbReference type="Proteomes" id="UP000447081">
    <property type="component" value="Unassembled WGS sequence"/>
</dbReference>
<gene>
    <name evidence="2" type="ORF">GRW24_01860</name>
</gene>
<dbReference type="EMBL" id="WUIG01000008">
    <property type="protein sequence ID" value="MXJ07241.1"/>
    <property type="molecule type" value="Genomic_DNA"/>
</dbReference>
<sequence length="358" mass="39741">MTKSICFFNHKGGVSKTTTTFNLGWALADEGKKVLMVDLDSQCNLTGMVLGYEKIDEGLDSFYSSRDNLTLGPIVEYLINGGQPEAYLEKETGKLHPTLHENLLLLPGHLDVSDLDSQISVSLKIAAGIPATRNIPGNLPKILQLIAMKNNIDYILYDLSPNVGGLNEVVLMSSDYFIVPVAPDFFCWQAIRSLSKNIPRWHKELALFKENNDGNSSQSIKNAPQFLGMIQQRYRPRKGAPVKSFEKWMAAIRDAVDSILVPNLEKITCIIPRDKVQHAINKTTVSGDLSAYDLAHISDFNSLIAISQQLATPVFSISDQQIRDSGQFGHALNTMKSSRDAFNEQFKGLAQRVLELTK</sequence>
<dbReference type="AlphaFoldDB" id="A0A2D0DTJ4"/>
<dbReference type="RefSeq" id="WP_000167381.1">
    <property type="nucleotide sequence ID" value="NZ_AP022003.1"/>
</dbReference>
<reference evidence="2 3" key="1">
    <citation type="submission" date="2019-12" db="EMBL/GenBank/DDBJ databases">
        <title>Enteriobacteria Tanzani isolates_10434.</title>
        <authorList>
            <person name="Subbiah M."/>
            <person name="Call D."/>
        </authorList>
    </citation>
    <scope>NUCLEOTIDE SEQUENCE [LARGE SCALE GENOMIC DNA]</scope>
    <source>
        <strain evidence="2 3">10434wG3</strain>
    </source>
</reference>
<protein>
    <submittedName>
        <fullName evidence="2">AAA family ATPase</fullName>
    </submittedName>
</protein>
<evidence type="ECO:0000259" key="1">
    <source>
        <dbReference type="Pfam" id="PF13614"/>
    </source>
</evidence>
<accession>A0A2A2XFB4</accession>
<organism evidence="2 3">
    <name type="scientific">Escherichia coli</name>
    <dbReference type="NCBI Taxonomy" id="562"/>
    <lineage>
        <taxon>Bacteria</taxon>
        <taxon>Pseudomonadati</taxon>
        <taxon>Pseudomonadota</taxon>
        <taxon>Gammaproteobacteria</taxon>
        <taxon>Enterobacterales</taxon>
        <taxon>Enterobacteriaceae</taxon>
        <taxon>Escherichia</taxon>
    </lineage>
</organism>
<dbReference type="PANTHER" id="PTHR13696:SF99">
    <property type="entry name" value="COBYRINIC ACID AC-DIAMIDE SYNTHASE"/>
    <property type="match status" value="1"/>
</dbReference>
<dbReference type="Gene3D" id="3.40.50.300">
    <property type="entry name" value="P-loop containing nucleotide triphosphate hydrolases"/>
    <property type="match status" value="1"/>
</dbReference>
<dbReference type="InterPro" id="IPR027417">
    <property type="entry name" value="P-loop_NTPase"/>
</dbReference>
<proteinExistence type="predicted"/>
<feature type="domain" description="AAA" evidence="1">
    <location>
        <begin position="3"/>
        <end position="204"/>
    </location>
</feature>
<evidence type="ECO:0000313" key="2">
    <source>
        <dbReference type="EMBL" id="MXJ07241.1"/>
    </source>
</evidence>